<evidence type="ECO:0000256" key="7">
    <source>
        <dbReference type="ARBA" id="ARBA00023172"/>
    </source>
</evidence>
<dbReference type="Pfam" id="PF01385">
    <property type="entry name" value="OrfB_IS605"/>
    <property type="match status" value="1"/>
</dbReference>
<sequence length="388" mass="45405">MLRSYKTEINPTPEQIQVIKKTIGVSRFVYNFYLAHNKEKYKNGEKFVSGMEFSKWLNSVFVPGHLEYSWIKQVYAKSVKQSIMNAEKAYKNFFKRLSEFPRFKKKNNQDVKMYFVKNDKKMIIRCERHRIKIPTLGWVCIKEKGYLPIKSLIKSGTISEKAGRFYVSVLIEEETSFVSTDLNDGIGIDLGIKDFAVVSGIDKPFKNINKTARVKKIEKSLKRQQRKLSRKYESFKKQNKTKGGTATRQNIQKQVLKVQKLHQIISNIRENYINQVVNSIIKQKPRFITIEDLNIRGMMKNRHLSRAIAGQNFYRFRVKLAARCIRYGIELRVVDHFYPSSKRCSCCGVIKKDLKLSDRMYTCECGHKMDRDKNAAINLKNAETYRVA</sequence>
<evidence type="ECO:0000256" key="3">
    <source>
        <dbReference type="ARBA" id="ARBA00022578"/>
    </source>
</evidence>
<keyword evidence="3" id="KW-0815">Transposition</keyword>
<accession>A0A6M1PIQ4</accession>
<evidence type="ECO:0000259" key="10">
    <source>
        <dbReference type="Pfam" id="PF12323"/>
    </source>
</evidence>
<dbReference type="NCBIfam" id="NF040570">
    <property type="entry name" value="guided_TnpB"/>
    <property type="match status" value="1"/>
</dbReference>
<evidence type="ECO:0000256" key="5">
    <source>
        <dbReference type="ARBA" id="ARBA00022833"/>
    </source>
</evidence>
<comment type="caution">
    <text evidence="11">The sequence shown here is derived from an EMBL/GenBank/DDBJ whole genome shotgun (WGS) entry which is preliminary data.</text>
</comment>
<comment type="similarity">
    <text evidence="1">In the C-terminal section; belongs to the transposase 35 family.</text>
</comment>
<proteinExistence type="inferred from homology"/>
<dbReference type="InterPro" id="IPR001959">
    <property type="entry name" value="Transposase"/>
</dbReference>
<name>A0A6M1PIQ4_9BACL</name>
<dbReference type="PANTHER" id="PTHR30405:SF25">
    <property type="entry name" value="RNA-GUIDED DNA ENDONUCLEASE INSQ-RELATED"/>
    <property type="match status" value="1"/>
</dbReference>
<dbReference type="InterPro" id="IPR010095">
    <property type="entry name" value="Cas12f1-like_TNB"/>
</dbReference>
<dbReference type="AlphaFoldDB" id="A0A6M1PIQ4"/>
<keyword evidence="6" id="KW-0238">DNA-binding</keyword>
<evidence type="ECO:0000256" key="4">
    <source>
        <dbReference type="ARBA" id="ARBA00022723"/>
    </source>
</evidence>
<dbReference type="GO" id="GO:0003677">
    <property type="term" value="F:DNA binding"/>
    <property type="evidence" value="ECO:0007669"/>
    <property type="project" value="UniProtKB-KW"/>
</dbReference>
<feature type="domain" description="Cas12f1-like TNB" evidence="9">
    <location>
        <begin position="313"/>
        <end position="379"/>
    </location>
</feature>
<dbReference type="NCBIfam" id="TIGR01766">
    <property type="entry name" value="IS200/IS605 family accessory protein TnpB-like domain"/>
    <property type="match status" value="1"/>
</dbReference>
<keyword evidence="5" id="KW-0862">Zinc</keyword>
<dbReference type="PANTHER" id="PTHR30405">
    <property type="entry name" value="TRANSPOSASE"/>
    <property type="match status" value="1"/>
</dbReference>
<feature type="domain" description="Transposase putative helix-turn-helix" evidence="10">
    <location>
        <begin position="1"/>
        <end position="46"/>
    </location>
</feature>
<dbReference type="GO" id="GO:0006310">
    <property type="term" value="P:DNA recombination"/>
    <property type="evidence" value="ECO:0007669"/>
    <property type="project" value="UniProtKB-KW"/>
</dbReference>
<protein>
    <submittedName>
        <fullName evidence="11">IS200/IS605 family element transposase accessory protein TnpB</fullName>
    </submittedName>
</protein>
<evidence type="ECO:0000256" key="1">
    <source>
        <dbReference type="ARBA" id="ARBA00008761"/>
    </source>
</evidence>
<evidence type="ECO:0000256" key="2">
    <source>
        <dbReference type="ARBA" id="ARBA00011044"/>
    </source>
</evidence>
<evidence type="ECO:0000313" key="12">
    <source>
        <dbReference type="Proteomes" id="UP000480151"/>
    </source>
</evidence>
<evidence type="ECO:0000256" key="6">
    <source>
        <dbReference type="ARBA" id="ARBA00023125"/>
    </source>
</evidence>
<dbReference type="EMBL" id="JAAKGU010000002">
    <property type="protein sequence ID" value="NGM82252.1"/>
    <property type="molecule type" value="Genomic_DNA"/>
</dbReference>
<evidence type="ECO:0000259" key="8">
    <source>
        <dbReference type="Pfam" id="PF01385"/>
    </source>
</evidence>
<dbReference type="GO" id="GO:0032196">
    <property type="term" value="P:transposition"/>
    <property type="evidence" value="ECO:0007669"/>
    <property type="project" value="UniProtKB-KW"/>
</dbReference>
<dbReference type="RefSeq" id="WP_165096259.1">
    <property type="nucleotide sequence ID" value="NZ_JAAKGU010000002.1"/>
</dbReference>
<dbReference type="GO" id="GO:0046872">
    <property type="term" value="F:metal ion binding"/>
    <property type="evidence" value="ECO:0007669"/>
    <property type="project" value="UniProtKB-KW"/>
</dbReference>
<comment type="similarity">
    <text evidence="2">In the N-terminal section; belongs to the transposase 2 family.</text>
</comment>
<feature type="domain" description="Probable transposase IS891/IS1136/IS1341" evidence="8">
    <location>
        <begin position="179"/>
        <end position="302"/>
    </location>
</feature>
<keyword evidence="12" id="KW-1185">Reference proteome</keyword>
<reference evidence="11 12" key="1">
    <citation type="submission" date="2020-02" db="EMBL/GenBank/DDBJ databases">
        <authorList>
            <person name="Gao J."/>
            <person name="Sun J."/>
        </authorList>
    </citation>
    <scope>NUCLEOTIDE SEQUENCE [LARGE SCALE GENOMIC DNA]</scope>
    <source>
        <strain evidence="11 12">7124</strain>
    </source>
</reference>
<evidence type="ECO:0000313" key="11">
    <source>
        <dbReference type="EMBL" id="NGM82252.1"/>
    </source>
</evidence>
<dbReference type="InterPro" id="IPR051399">
    <property type="entry name" value="RNA-guided_DNA_endo/Transpos"/>
</dbReference>
<dbReference type="InterPro" id="IPR021027">
    <property type="entry name" value="Transposase_put_HTH"/>
</dbReference>
<gene>
    <name evidence="11" type="primary">tnpB</name>
    <name evidence="11" type="ORF">G5B47_07475</name>
</gene>
<keyword evidence="7" id="KW-0233">DNA recombination</keyword>
<dbReference type="Proteomes" id="UP000480151">
    <property type="component" value="Unassembled WGS sequence"/>
</dbReference>
<organism evidence="11 12">
    <name type="scientific">Paenibacillus apii</name>
    <dbReference type="NCBI Taxonomy" id="1850370"/>
    <lineage>
        <taxon>Bacteria</taxon>
        <taxon>Bacillati</taxon>
        <taxon>Bacillota</taxon>
        <taxon>Bacilli</taxon>
        <taxon>Bacillales</taxon>
        <taxon>Paenibacillaceae</taxon>
        <taxon>Paenibacillus</taxon>
    </lineage>
</organism>
<keyword evidence="4" id="KW-0479">Metal-binding</keyword>
<evidence type="ECO:0000259" key="9">
    <source>
        <dbReference type="Pfam" id="PF07282"/>
    </source>
</evidence>
<dbReference type="Pfam" id="PF07282">
    <property type="entry name" value="Cas12f1-like_TNB"/>
    <property type="match status" value="1"/>
</dbReference>
<dbReference type="Pfam" id="PF12323">
    <property type="entry name" value="HTH_OrfB_IS605"/>
    <property type="match status" value="1"/>
</dbReference>